<evidence type="ECO:0000313" key="1">
    <source>
        <dbReference type="EMBL" id="GAA1765254.1"/>
    </source>
</evidence>
<comment type="caution">
    <text evidence="1">The sequence shown here is derived from an EMBL/GenBank/DDBJ whole genome shotgun (WGS) entry which is preliminary data.</text>
</comment>
<keyword evidence="2" id="KW-1185">Reference proteome</keyword>
<dbReference type="Proteomes" id="UP001501475">
    <property type="component" value="Unassembled WGS sequence"/>
</dbReference>
<sequence length="82" mass="8835">MYDLIALDRPTGGLLRFEELMTALRPCAPDSTPRMRSAVDDTEVVVLASDSRETLDCIHARHFASLPALIQRAIDAAGAPAA</sequence>
<protein>
    <submittedName>
        <fullName evidence="1">Uncharacterized protein</fullName>
    </submittedName>
</protein>
<organism evidence="1 2">
    <name type="scientific">Nostocoides vanveenii</name>
    <dbReference type="NCBI Taxonomy" id="330835"/>
    <lineage>
        <taxon>Bacteria</taxon>
        <taxon>Bacillati</taxon>
        <taxon>Actinomycetota</taxon>
        <taxon>Actinomycetes</taxon>
        <taxon>Micrococcales</taxon>
        <taxon>Intrasporangiaceae</taxon>
        <taxon>Nostocoides</taxon>
    </lineage>
</organism>
<proteinExistence type="predicted"/>
<evidence type="ECO:0000313" key="2">
    <source>
        <dbReference type="Proteomes" id="UP001501475"/>
    </source>
</evidence>
<gene>
    <name evidence="1" type="ORF">GCM10009810_25220</name>
</gene>
<accession>A0ABP4X4I5</accession>
<dbReference type="EMBL" id="BAAAPN010000056">
    <property type="protein sequence ID" value="GAA1765254.1"/>
    <property type="molecule type" value="Genomic_DNA"/>
</dbReference>
<reference evidence="2" key="1">
    <citation type="journal article" date="2019" name="Int. J. Syst. Evol. Microbiol.">
        <title>The Global Catalogue of Microorganisms (GCM) 10K type strain sequencing project: providing services to taxonomists for standard genome sequencing and annotation.</title>
        <authorList>
            <consortium name="The Broad Institute Genomics Platform"/>
            <consortium name="The Broad Institute Genome Sequencing Center for Infectious Disease"/>
            <person name="Wu L."/>
            <person name="Ma J."/>
        </authorList>
    </citation>
    <scope>NUCLEOTIDE SEQUENCE [LARGE SCALE GENOMIC DNA]</scope>
    <source>
        <strain evidence="2">JCM 15591</strain>
    </source>
</reference>
<name>A0ABP4X4I5_9MICO</name>